<keyword evidence="4" id="KW-0488">Methylation</keyword>
<dbReference type="Pfam" id="PF07963">
    <property type="entry name" value="N_methyl"/>
    <property type="match status" value="1"/>
</dbReference>
<dbReference type="RefSeq" id="WP_107783409.1">
    <property type="nucleotide sequence ID" value="NZ_CAJNAP010000045.1"/>
</dbReference>
<evidence type="ECO:0000256" key="3">
    <source>
        <dbReference type="ARBA" id="ARBA00022475"/>
    </source>
</evidence>
<dbReference type="Gene3D" id="3.55.40.10">
    <property type="entry name" value="minor pseudopilin epsh domain"/>
    <property type="match status" value="1"/>
</dbReference>
<keyword evidence="3" id="KW-1003">Cell membrane</keyword>
<evidence type="ECO:0000256" key="1">
    <source>
        <dbReference type="ARBA" id="ARBA00004377"/>
    </source>
</evidence>
<dbReference type="InterPro" id="IPR012902">
    <property type="entry name" value="N_methyl_site"/>
</dbReference>
<dbReference type="GO" id="GO:0005886">
    <property type="term" value="C:plasma membrane"/>
    <property type="evidence" value="ECO:0007669"/>
    <property type="project" value="UniProtKB-SubCell"/>
</dbReference>
<sequence length="173" mass="18345">MSANKGFSMLELMIALSIIAILATVAVPSYQSMAVQSRLSTQSNELLTALHYSRSEAIKRGIQVTMCKSSTGNSCTTGGNWQDGWIVYSDSGTNGTIDGTDQILRVFPGLKGSTLNGGTSFSNWITYRPSGSSYGNGNGGLSNGTFTLCNNAKGRSITINSTGRPHLERLESC</sequence>
<dbReference type="AlphaFoldDB" id="A0A8H8Z2M5"/>
<dbReference type="NCBIfam" id="TIGR02532">
    <property type="entry name" value="IV_pilin_GFxxxE"/>
    <property type="match status" value="1"/>
</dbReference>
<evidence type="ECO:0000313" key="13">
    <source>
        <dbReference type="Proteomes" id="UP000601736"/>
    </source>
</evidence>
<comment type="subcellular location">
    <subcellularLocation>
        <location evidence="1">Cell inner membrane</location>
        <topology evidence="1">Single-pass membrane protein</topology>
    </subcellularLocation>
</comment>
<evidence type="ECO:0000256" key="10">
    <source>
        <dbReference type="ARBA" id="ARBA00030775"/>
    </source>
</evidence>
<dbReference type="EMBL" id="CAJNAP010000045">
    <property type="protein sequence ID" value="CAE6514572.1"/>
    <property type="molecule type" value="Genomic_DNA"/>
</dbReference>
<name>A0A8H8Z2M5_9PROT</name>
<evidence type="ECO:0000256" key="6">
    <source>
        <dbReference type="ARBA" id="ARBA00022692"/>
    </source>
</evidence>
<evidence type="ECO:0000256" key="5">
    <source>
        <dbReference type="ARBA" id="ARBA00022519"/>
    </source>
</evidence>
<accession>A0A8H8Z2M5</accession>
<keyword evidence="5" id="KW-0997">Cell inner membrane</keyword>
<evidence type="ECO:0000313" key="12">
    <source>
        <dbReference type="EMBL" id="CAE6514572.1"/>
    </source>
</evidence>
<keyword evidence="6" id="KW-0812">Transmembrane</keyword>
<dbReference type="InterPro" id="IPR022346">
    <property type="entry name" value="T2SS_GspH"/>
</dbReference>
<protein>
    <recommendedName>
        <fullName evidence="2">Type II secretion system protein H</fullName>
    </recommendedName>
    <alternativeName>
        <fullName evidence="10">General secretion pathway protein H</fullName>
    </alternativeName>
</protein>
<dbReference type="SUPFAM" id="SSF54523">
    <property type="entry name" value="Pili subunits"/>
    <property type="match status" value="1"/>
</dbReference>
<dbReference type="Pfam" id="PF12019">
    <property type="entry name" value="GspH"/>
    <property type="match status" value="1"/>
</dbReference>
<comment type="caution">
    <text evidence="12">The sequence shown here is derived from an EMBL/GenBank/DDBJ whole genome shotgun (WGS) entry which is preliminary data.</text>
</comment>
<evidence type="ECO:0000256" key="2">
    <source>
        <dbReference type="ARBA" id="ARBA00021549"/>
    </source>
</evidence>
<comment type="similarity">
    <text evidence="9">Belongs to the GSP H family.</text>
</comment>
<evidence type="ECO:0000256" key="4">
    <source>
        <dbReference type="ARBA" id="ARBA00022481"/>
    </source>
</evidence>
<evidence type="ECO:0000256" key="8">
    <source>
        <dbReference type="ARBA" id="ARBA00023136"/>
    </source>
</evidence>
<evidence type="ECO:0000256" key="9">
    <source>
        <dbReference type="ARBA" id="ARBA00025772"/>
    </source>
</evidence>
<dbReference type="Proteomes" id="UP000601736">
    <property type="component" value="Unassembled WGS sequence"/>
</dbReference>
<keyword evidence="8" id="KW-0472">Membrane</keyword>
<feature type="domain" description="General secretion pathway GspH" evidence="11">
    <location>
        <begin position="43"/>
        <end position="163"/>
    </location>
</feature>
<keyword evidence="7" id="KW-1133">Transmembrane helix</keyword>
<reference evidence="12" key="1">
    <citation type="submission" date="2021-02" db="EMBL/GenBank/DDBJ databases">
        <authorList>
            <person name="Han P."/>
        </authorList>
    </citation>
    <scope>NUCLEOTIDE SEQUENCE</scope>
    <source>
        <strain evidence="12">Nitrosomonas nitrosa 18-3D</strain>
    </source>
</reference>
<dbReference type="OrthoDB" id="8592199at2"/>
<proteinExistence type="inferred from homology"/>
<evidence type="ECO:0000259" key="11">
    <source>
        <dbReference type="Pfam" id="PF12019"/>
    </source>
</evidence>
<organism evidence="12 13">
    <name type="scientific">Nitrosomonas nitrosa</name>
    <dbReference type="NCBI Taxonomy" id="52442"/>
    <lineage>
        <taxon>Bacteria</taxon>
        <taxon>Pseudomonadati</taxon>
        <taxon>Pseudomonadota</taxon>
        <taxon>Betaproteobacteria</taxon>
        <taxon>Nitrosomonadales</taxon>
        <taxon>Nitrosomonadaceae</taxon>
        <taxon>Nitrosomonas</taxon>
    </lineage>
</organism>
<evidence type="ECO:0000256" key="7">
    <source>
        <dbReference type="ARBA" id="ARBA00022989"/>
    </source>
</evidence>
<gene>
    <name evidence="12" type="ORF">NMYAN_50123</name>
</gene>
<dbReference type="GO" id="GO:0015628">
    <property type="term" value="P:protein secretion by the type II secretion system"/>
    <property type="evidence" value="ECO:0007669"/>
    <property type="project" value="InterPro"/>
</dbReference>
<dbReference type="GO" id="GO:0015627">
    <property type="term" value="C:type II protein secretion system complex"/>
    <property type="evidence" value="ECO:0007669"/>
    <property type="project" value="InterPro"/>
</dbReference>
<dbReference type="InterPro" id="IPR045584">
    <property type="entry name" value="Pilin-like"/>
</dbReference>